<evidence type="ECO:0000313" key="1">
    <source>
        <dbReference type="EMBL" id="CAB5222021.1"/>
    </source>
</evidence>
<proteinExistence type="predicted"/>
<accession>A0A6J7WVL5</accession>
<dbReference type="EMBL" id="LR798294">
    <property type="protein sequence ID" value="CAB5222021.1"/>
    <property type="molecule type" value="Genomic_DNA"/>
</dbReference>
<name>A0A6J7WVL5_9CAUD</name>
<reference evidence="1" key="1">
    <citation type="submission" date="2020-05" db="EMBL/GenBank/DDBJ databases">
        <authorList>
            <person name="Chiriac C."/>
            <person name="Salcher M."/>
            <person name="Ghai R."/>
            <person name="Kavagutti S V."/>
        </authorList>
    </citation>
    <scope>NUCLEOTIDE SEQUENCE</scope>
</reference>
<protein>
    <submittedName>
        <fullName evidence="1">Uncharacterized protein</fullName>
    </submittedName>
</protein>
<sequence>MNTQLIGLEKNDEVGYRIYSSPYVITNQQEFITDSEIAYKKYRSDNENSLKKLKYQHDSYEGAGSTWNYDSYNLFSYTGGSPYFHTLFMQFQAVCREWVGDDRPLWLQCWLNYHYPDDVLKWHHHYDSIAHGYVSIDPKNTSTRFEQFTVENEIGKIYIGHCGLFHEVVVNKVFDTPRITIAFQLDDDTSLSSYRHRYTNTSFIPI</sequence>
<organism evidence="1">
    <name type="scientific">uncultured Caudovirales phage</name>
    <dbReference type="NCBI Taxonomy" id="2100421"/>
    <lineage>
        <taxon>Viruses</taxon>
        <taxon>Duplodnaviria</taxon>
        <taxon>Heunggongvirae</taxon>
        <taxon>Uroviricota</taxon>
        <taxon>Caudoviricetes</taxon>
        <taxon>Peduoviridae</taxon>
        <taxon>Maltschvirus</taxon>
        <taxon>Maltschvirus maltsch</taxon>
    </lineage>
</organism>
<gene>
    <name evidence="1" type="ORF">UFOVP242_235</name>
</gene>